<dbReference type="CDD" id="cd00198">
    <property type="entry name" value="vWFA"/>
    <property type="match status" value="1"/>
</dbReference>
<dbReference type="Ensembl" id="ENSTMTT00000002379.1">
    <property type="protein sequence ID" value="ENSTMTP00000002298.1"/>
    <property type="gene ID" value="ENSTMTG00000001782.1"/>
</dbReference>
<reference evidence="1" key="1">
    <citation type="submission" date="2025-05" db="UniProtKB">
        <authorList>
            <consortium name="Ensembl"/>
        </authorList>
    </citation>
    <scope>IDENTIFICATION</scope>
</reference>
<evidence type="ECO:0000313" key="2">
    <source>
        <dbReference type="Proteomes" id="UP000472274"/>
    </source>
</evidence>
<dbReference type="PANTHER" id="PTHR46785:SF1">
    <property type="entry name" value="VON WILLEBRAND FACTOR A DOMAIN-CONTAINING PROTEIN 3B"/>
    <property type="match status" value="1"/>
</dbReference>
<proteinExistence type="predicted"/>
<accession>A0A674IGA1</accession>
<protein>
    <recommendedName>
        <fullName evidence="3">VWFA domain-containing protein</fullName>
    </recommendedName>
</protein>
<dbReference type="AlphaFoldDB" id="A0A674IGA1"/>
<dbReference type="GeneTree" id="ENSGT00940000157237"/>
<evidence type="ECO:0008006" key="3">
    <source>
        <dbReference type="Google" id="ProtNLM"/>
    </source>
</evidence>
<evidence type="ECO:0000313" key="1">
    <source>
        <dbReference type="Ensembl" id="ENSTMTP00000007153.1"/>
    </source>
</evidence>
<dbReference type="InterPro" id="IPR036465">
    <property type="entry name" value="vWFA_dom_sf"/>
</dbReference>
<keyword evidence="2" id="KW-1185">Reference proteome</keyword>
<dbReference type="SUPFAM" id="SSF53300">
    <property type="entry name" value="vWA-like"/>
    <property type="match status" value="1"/>
</dbReference>
<sequence>MCFKYWTMLSPQFLENMVICFSLATLTAQDLVKWQQKAVPVSEYSVESAVKWLWKLDHMPAISSTSSTEALLEAIIDETVEAVYYFTVGDLPKDMKQLLLQKVSNSPYPIHTVSFNAKEEETILFLKEPSQLTSGRFHAFAERTDYIDIIGPIPKSEDDGESLATQNSRKLKGKAPLVAGVREDVFLIWKELEEARNALIQLQNILSESDQPISDQDTTSIPKPEDYISSKEWLQKNGLKAQKLTLYEALADCTFRHADGVVDIKAKPEDESLQTDAVGSSTNTLKALQIALADSDTQAIYLLTDGRPNQPPKTILAQILLHHKVPIHTISFNCDDTEANKFLHELSTETGGRFHYYNIYVTDPEAPEPIVSEDIYLLKREIEQGESDLEKVQTFHTECLMMNWYNGEKDCENKYVLKLSLCLRDVQNDLRCMEGMASRSVEKKYVKCLFQGVLLLLTLVETFISLIIYRMAHSPPSTLGNSKQL</sequence>
<dbReference type="Proteomes" id="UP000472274">
    <property type="component" value="Unplaced"/>
</dbReference>
<dbReference type="PANTHER" id="PTHR46785">
    <property type="entry name" value="VON WILLEBRAND FACTOR A DOMAIN-CONTAINING PROTEIN 3B"/>
    <property type="match status" value="1"/>
</dbReference>
<dbReference type="Ensembl" id="ENSTMTT00000007396.1">
    <property type="protein sequence ID" value="ENSTMTP00000007153.1"/>
    <property type="gene ID" value="ENSTMTG00000005219.1"/>
</dbReference>
<dbReference type="Gene3D" id="3.40.50.410">
    <property type="entry name" value="von Willebrand factor, type A domain"/>
    <property type="match status" value="1"/>
</dbReference>
<name>A0A674IGA1_9SAUR</name>
<organism evidence="1 2">
    <name type="scientific">Terrapene triunguis</name>
    <name type="common">Three-toed box turtle</name>
    <dbReference type="NCBI Taxonomy" id="2587831"/>
    <lineage>
        <taxon>Eukaryota</taxon>
        <taxon>Metazoa</taxon>
        <taxon>Chordata</taxon>
        <taxon>Craniata</taxon>
        <taxon>Vertebrata</taxon>
        <taxon>Euteleostomi</taxon>
        <taxon>Archelosauria</taxon>
        <taxon>Testudinata</taxon>
        <taxon>Testudines</taxon>
        <taxon>Cryptodira</taxon>
        <taxon>Durocryptodira</taxon>
        <taxon>Testudinoidea</taxon>
        <taxon>Emydidae</taxon>
        <taxon>Terrapene</taxon>
    </lineage>
</organism>